<dbReference type="Proteomes" id="UP001062165">
    <property type="component" value="Chromosome"/>
</dbReference>
<organism evidence="3 4">
    <name type="scientific">Reichenbachiella carrageenanivorans</name>
    <dbReference type="NCBI Taxonomy" id="2979869"/>
    <lineage>
        <taxon>Bacteria</taxon>
        <taxon>Pseudomonadati</taxon>
        <taxon>Bacteroidota</taxon>
        <taxon>Cytophagia</taxon>
        <taxon>Cytophagales</taxon>
        <taxon>Reichenbachiellaceae</taxon>
        <taxon>Reichenbachiella</taxon>
    </lineage>
</organism>
<dbReference type="PROSITE" id="PS51677">
    <property type="entry name" value="NODB"/>
    <property type="match status" value="1"/>
</dbReference>
<dbReference type="Pfam" id="PF01522">
    <property type="entry name" value="Polysacc_deac_1"/>
    <property type="match status" value="1"/>
</dbReference>
<evidence type="ECO:0000313" key="3">
    <source>
        <dbReference type="EMBL" id="UXX81222.1"/>
    </source>
</evidence>
<dbReference type="EMBL" id="CP106735">
    <property type="protein sequence ID" value="UXX81222.1"/>
    <property type="molecule type" value="Genomic_DNA"/>
</dbReference>
<dbReference type="SUPFAM" id="SSF88713">
    <property type="entry name" value="Glycoside hydrolase/deacetylase"/>
    <property type="match status" value="1"/>
</dbReference>
<feature type="domain" description="NodB homology" evidence="2">
    <location>
        <begin position="28"/>
        <end position="250"/>
    </location>
</feature>
<dbReference type="Gene3D" id="3.20.20.370">
    <property type="entry name" value="Glycoside hydrolase/deacetylase"/>
    <property type="match status" value="1"/>
</dbReference>
<gene>
    <name evidence="3" type="ORF">N7E81_08950</name>
</gene>
<proteinExistence type="predicted"/>
<sequence>MIKYFNYFKKKIADVSLRQMVEIPSLPMAVSFTFDDVPKSGFVNAQKVLDEHQIKGTYYLALSFLEGRSENSDLYNIADLQHCVDQGHELACHTYSHIHLFETKENKVIEQDIAMNKQVLEALPFDCEFLNFSYPYGEQTWQAKKVMSKHFLTCRGIDPGINSGQVDTYNLKAIRLYENFNPLETIFSWLEAHQKNGGWLIFYTHDVQDDYSKHGCSPAYFETVVKKCIELKLITKTVAEVAKTLHLSKG</sequence>
<keyword evidence="4" id="KW-1185">Reference proteome</keyword>
<dbReference type="InterPro" id="IPR002509">
    <property type="entry name" value="NODB_dom"/>
</dbReference>
<name>A0ABY6D4X8_9BACT</name>
<dbReference type="InterPro" id="IPR011330">
    <property type="entry name" value="Glyco_hydro/deAcase_b/a-brl"/>
</dbReference>
<protein>
    <submittedName>
        <fullName evidence="3">Polysaccharide deacetylase family protein</fullName>
    </submittedName>
</protein>
<evidence type="ECO:0000313" key="4">
    <source>
        <dbReference type="Proteomes" id="UP001062165"/>
    </source>
</evidence>
<evidence type="ECO:0000256" key="1">
    <source>
        <dbReference type="ARBA" id="ARBA00022729"/>
    </source>
</evidence>
<reference evidence="3" key="1">
    <citation type="submission" date="2022-10" db="EMBL/GenBank/DDBJ databases">
        <title>Comparative genomics and taxonomic characterization of three novel marine species of genus Reichenbachiella exhibiting antioxidant and polysaccharide degradation activities.</title>
        <authorList>
            <person name="Muhammad N."/>
            <person name="Lee Y.-J."/>
            <person name="Ko J."/>
            <person name="Kim S.-G."/>
        </authorList>
    </citation>
    <scope>NUCLEOTIDE SEQUENCE</scope>
    <source>
        <strain evidence="3">Wsw4-B4</strain>
    </source>
</reference>
<dbReference type="RefSeq" id="WP_263052946.1">
    <property type="nucleotide sequence ID" value="NZ_CP106735.1"/>
</dbReference>
<accession>A0ABY6D4X8</accession>
<dbReference type="CDD" id="cd10967">
    <property type="entry name" value="CE4_GLA_like_6s"/>
    <property type="match status" value="1"/>
</dbReference>
<dbReference type="InterPro" id="IPR051398">
    <property type="entry name" value="Polysacch_Deacetylase"/>
</dbReference>
<dbReference type="PANTHER" id="PTHR34216">
    <property type="match status" value="1"/>
</dbReference>
<keyword evidence="1" id="KW-0732">Signal</keyword>
<dbReference type="PANTHER" id="PTHR34216:SF11">
    <property type="entry name" value="CHITOOLIGOSACCHARIDE DEACETYLASE"/>
    <property type="match status" value="1"/>
</dbReference>
<evidence type="ECO:0000259" key="2">
    <source>
        <dbReference type="PROSITE" id="PS51677"/>
    </source>
</evidence>